<dbReference type="PANTHER" id="PTHR42282">
    <property type="entry name" value="PANTOATE KINASE-RELATED"/>
    <property type="match status" value="1"/>
</dbReference>
<dbReference type="STRING" id="940295.EYM_03770"/>
<reference evidence="1 2" key="1">
    <citation type="submission" date="2013-11" db="EMBL/GenBank/DDBJ databases">
        <title>Comparative genomics of Ignicoccus.</title>
        <authorList>
            <person name="Podar M."/>
        </authorList>
    </citation>
    <scope>NUCLEOTIDE SEQUENCE [LARGE SCALE GENOMIC DNA]</scope>
    <source>
        <strain evidence="1 2">DSM 13165</strain>
    </source>
</reference>
<name>A0A0U3DW43_9CREN</name>
<gene>
    <name evidence="1" type="ORF">EYM_03770</name>
</gene>
<dbReference type="PANTHER" id="PTHR42282:SF1">
    <property type="entry name" value="PANTOATE KINASE"/>
    <property type="match status" value="1"/>
</dbReference>
<evidence type="ECO:0000313" key="2">
    <source>
        <dbReference type="Proteomes" id="UP000060778"/>
    </source>
</evidence>
<proteinExistence type="predicted"/>
<sequence length="273" mass="30461">MKARTCFEIPINVSGIWKPVYTPSPISTGSLGAGIILRPGVICCPSIKPFPVLPHHRFFKRKVLCKFKIPLGKGFSTSAVYSLAHALLNFSQFTSAVSKAHEVEVIMRTGLGDVMAISYGYGLAIRIKAGGPGWGRVLSIRERARPVIIGVLPKSSWKDTPSMLSSISDYSFFEKLWEELLEERDLSTFLGVSRKFSEHLGAYPRELGFVNEIEGVIGSYAKKSIFVIVLENWSVYEDVKSKVENFFEKLYSFEITSSGLIPLNHNLILHQEV</sequence>
<dbReference type="GeneID" id="30680148"/>
<dbReference type="EMBL" id="CP006867">
    <property type="protein sequence ID" value="ALU11690.1"/>
    <property type="molecule type" value="Genomic_DNA"/>
</dbReference>
<keyword evidence="1" id="KW-0418">Kinase</keyword>
<dbReference type="OrthoDB" id="85822at2157"/>
<dbReference type="Proteomes" id="UP000060778">
    <property type="component" value="Chromosome"/>
</dbReference>
<accession>A0A0U3DW43</accession>
<dbReference type="AlphaFoldDB" id="A0A0U3DW43"/>
<organism evidence="1 2">
    <name type="scientific">Ignicoccus islandicus DSM 13165</name>
    <dbReference type="NCBI Taxonomy" id="940295"/>
    <lineage>
        <taxon>Archaea</taxon>
        <taxon>Thermoproteota</taxon>
        <taxon>Thermoprotei</taxon>
        <taxon>Desulfurococcales</taxon>
        <taxon>Desulfurococcaceae</taxon>
        <taxon>Ignicoccus</taxon>
    </lineage>
</organism>
<keyword evidence="1" id="KW-0808">Transferase</keyword>
<dbReference type="GO" id="GO:0016301">
    <property type="term" value="F:kinase activity"/>
    <property type="evidence" value="ECO:0007669"/>
    <property type="project" value="UniProtKB-KW"/>
</dbReference>
<protein>
    <submittedName>
        <fullName evidence="1">Pantothenate kinase</fullName>
    </submittedName>
</protein>
<dbReference type="RefSeq" id="WP_075049726.1">
    <property type="nucleotide sequence ID" value="NZ_CP006867.1"/>
</dbReference>
<dbReference type="InterPro" id="IPR012043">
    <property type="entry name" value="PoK"/>
</dbReference>
<dbReference type="KEGG" id="iis:EYM_03770"/>
<evidence type="ECO:0000313" key="1">
    <source>
        <dbReference type="EMBL" id="ALU11690.1"/>
    </source>
</evidence>
<keyword evidence="2" id="KW-1185">Reference proteome</keyword>